<organism evidence="4">
    <name type="scientific">Harpegnathos saltator</name>
    <name type="common">Jerdon's jumping ant</name>
    <dbReference type="NCBI Taxonomy" id="610380"/>
    <lineage>
        <taxon>Eukaryota</taxon>
        <taxon>Metazoa</taxon>
        <taxon>Ecdysozoa</taxon>
        <taxon>Arthropoda</taxon>
        <taxon>Hexapoda</taxon>
        <taxon>Insecta</taxon>
        <taxon>Pterygota</taxon>
        <taxon>Neoptera</taxon>
        <taxon>Endopterygota</taxon>
        <taxon>Hymenoptera</taxon>
        <taxon>Apocrita</taxon>
        <taxon>Aculeata</taxon>
        <taxon>Formicoidea</taxon>
        <taxon>Formicidae</taxon>
        <taxon>Ponerinae</taxon>
        <taxon>Ponerini</taxon>
        <taxon>Harpegnathos</taxon>
    </lineage>
</organism>
<keyword evidence="4" id="KW-1185">Reference proteome</keyword>
<protein>
    <recommendedName>
        <fullName evidence="2">CCHC-type domain-containing protein</fullName>
    </recommendedName>
</protein>
<dbReference type="EMBL" id="GL452019">
    <property type="protein sequence ID" value="EFN78046.1"/>
    <property type="molecule type" value="Genomic_DNA"/>
</dbReference>
<dbReference type="InParanoid" id="E2C1Y5"/>
<feature type="domain" description="CCHC-type" evidence="2">
    <location>
        <begin position="146"/>
        <end position="159"/>
    </location>
</feature>
<sequence length="159" mass="17461">GALILEIPGERGREQADLLTGKLREVVEERAKISLPQKMGKLRLRGLEPSTTEGEVAEAVAKIGGCEAGNVRTGRIRVSLTGYRSLWVQCPLAAAKRTAEKGTLAIGWTQVRTEILGPRPLQCFRCMERGQVQNKCSSEVDRSRNCCRCGKEGHLAREC</sequence>
<accession>E2C1Y5</accession>
<dbReference type="GO" id="GO:0008270">
    <property type="term" value="F:zinc ion binding"/>
    <property type="evidence" value="ECO:0007669"/>
    <property type="project" value="UniProtKB-KW"/>
</dbReference>
<feature type="non-terminal residue" evidence="3">
    <location>
        <position position="1"/>
    </location>
</feature>
<dbReference type="SUPFAM" id="SSF57756">
    <property type="entry name" value="Retrovirus zinc finger-like domains"/>
    <property type="match status" value="1"/>
</dbReference>
<dbReference type="InterPro" id="IPR036875">
    <property type="entry name" value="Znf_CCHC_sf"/>
</dbReference>
<keyword evidence="1" id="KW-0862">Zinc</keyword>
<dbReference type="OMA" id="CMERGQV"/>
<evidence type="ECO:0000313" key="4">
    <source>
        <dbReference type="Proteomes" id="UP000008237"/>
    </source>
</evidence>
<keyword evidence="1" id="KW-0863">Zinc-finger</keyword>
<proteinExistence type="predicted"/>
<feature type="non-terminal residue" evidence="3">
    <location>
        <position position="159"/>
    </location>
</feature>
<dbReference type="OrthoDB" id="7554281at2759"/>
<dbReference type="GO" id="GO:0003676">
    <property type="term" value="F:nucleic acid binding"/>
    <property type="evidence" value="ECO:0007669"/>
    <property type="project" value="InterPro"/>
</dbReference>
<gene>
    <name evidence="3" type="ORF">EAI_09230</name>
</gene>
<evidence type="ECO:0000313" key="3">
    <source>
        <dbReference type="EMBL" id="EFN78046.1"/>
    </source>
</evidence>
<dbReference type="Proteomes" id="UP000008237">
    <property type="component" value="Unassembled WGS sequence"/>
</dbReference>
<dbReference type="AlphaFoldDB" id="E2C1Y5"/>
<dbReference type="InterPro" id="IPR001878">
    <property type="entry name" value="Znf_CCHC"/>
</dbReference>
<evidence type="ECO:0000259" key="2">
    <source>
        <dbReference type="PROSITE" id="PS50158"/>
    </source>
</evidence>
<name>E2C1Y5_HARSA</name>
<reference evidence="3 4" key="1">
    <citation type="journal article" date="2010" name="Science">
        <title>Genomic comparison of the ants Camponotus floridanus and Harpegnathos saltator.</title>
        <authorList>
            <person name="Bonasio R."/>
            <person name="Zhang G."/>
            <person name="Ye C."/>
            <person name="Mutti N.S."/>
            <person name="Fang X."/>
            <person name="Qin N."/>
            <person name="Donahue G."/>
            <person name="Yang P."/>
            <person name="Li Q."/>
            <person name="Li C."/>
            <person name="Zhang P."/>
            <person name="Huang Z."/>
            <person name="Berger S.L."/>
            <person name="Reinberg D."/>
            <person name="Wang J."/>
            <person name="Liebig J."/>
        </authorList>
    </citation>
    <scope>NUCLEOTIDE SEQUENCE [LARGE SCALE GENOMIC DNA]</scope>
    <source>
        <strain evidence="3 4">R22 G/1</strain>
    </source>
</reference>
<dbReference type="PROSITE" id="PS50158">
    <property type="entry name" value="ZF_CCHC"/>
    <property type="match status" value="1"/>
</dbReference>
<dbReference type="Gene3D" id="4.10.60.10">
    <property type="entry name" value="Zinc finger, CCHC-type"/>
    <property type="match status" value="1"/>
</dbReference>
<evidence type="ECO:0000256" key="1">
    <source>
        <dbReference type="PROSITE-ProRule" id="PRU00047"/>
    </source>
</evidence>
<keyword evidence="1" id="KW-0479">Metal-binding</keyword>